<dbReference type="GO" id="GO:0031177">
    <property type="term" value="F:phosphopantetheine binding"/>
    <property type="evidence" value="ECO:0007669"/>
    <property type="project" value="TreeGrafter"/>
</dbReference>
<feature type="compositionally biased region" description="Polar residues" evidence="1">
    <location>
        <begin position="636"/>
        <end position="646"/>
    </location>
</feature>
<dbReference type="InterPro" id="IPR023213">
    <property type="entry name" value="CAT-like_dom_sf"/>
</dbReference>
<protein>
    <submittedName>
        <fullName evidence="4">AMP-binding protein</fullName>
    </submittedName>
</protein>
<dbReference type="PANTHER" id="PTHR45527">
    <property type="entry name" value="NONRIBOSOMAL PEPTIDE SYNTHETASE"/>
    <property type="match status" value="1"/>
</dbReference>
<gene>
    <name evidence="4" type="ORF">AB0763_08915</name>
</gene>
<dbReference type="InterPro" id="IPR020845">
    <property type="entry name" value="AMP-binding_CS"/>
</dbReference>
<organism evidence="4">
    <name type="scientific">Vibrio sp. HB236076</name>
    <dbReference type="NCBI Taxonomy" id="3232307"/>
    <lineage>
        <taxon>Bacteria</taxon>
        <taxon>Pseudomonadati</taxon>
        <taxon>Pseudomonadota</taxon>
        <taxon>Gammaproteobacteria</taxon>
        <taxon>Vibrionales</taxon>
        <taxon>Vibrionaceae</taxon>
        <taxon>Vibrio</taxon>
    </lineage>
</organism>
<name>A0AB39HB85_9VIBR</name>
<dbReference type="GO" id="GO:0043041">
    <property type="term" value="P:amino acid activation for nonribosomal peptide biosynthetic process"/>
    <property type="evidence" value="ECO:0007669"/>
    <property type="project" value="TreeGrafter"/>
</dbReference>
<dbReference type="Gene3D" id="3.30.559.30">
    <property type="entry name" value="Nonribosomal peptide synthetase, condensation domain"/>
    <property type="match status" value="2"/>
</dbReference>
<evidence type="ECO:0000259" key="2">
    <source>
        <dbReference type="Pfam" id="PF00501"/>
    </source>
</evidence>
<dbReference type="GO" id="GO:0044550">
    <property type="term" value="P:secondary metabolite biosynthetic process"/>
    <property type="evidence" value="ECO:0007669"/>
    <property type="project" value="TreeGrafter"/>
</dbReference>
<dbReference type="PANTHER" id="PTHR45527:SF1">
    <property type="entry name" value="FATTY ACID SYNTHASE"/>
    <property type="match status" value="1"/>
</dbReference>
<dbReference type="PROSITE" id="PS00455">
    <property type="entry name" value="AMP_BINDING"/>
    <property type="match status" value="1"/>
</dbReference>
<dbReference type="SUPFAM" id="SSF56801">
    <property type="entry name" value="Acetyl-CoA synthetase-like"/>
    <property type="match status" value="1"/>
</dbReference>
<dbReference type="InterPro" id="IPR001242">
    <property type="entry name" value="Condensation_dom"/>
</dbReference>
<evidence type="ECO:0000259" key="3">
    <source>
        <dbReference type="Pfam" id="PF00668"/>
    </source>
</evidence>
<dbReference type="Gene3D" id="3.40.50.12780">
    <property type="entry name" value="N-terminal domain of ligase-like"/>
    <property type="match status" value="1"/>
</dbReference>
<reference evidence="4" key="1">
    <citation type="submission" date="2024-07" db="EMBL/GenBank/DDBJ databases">
        <title>Genome Analysis of a Potential Novel Vibrio Species Secreting pH- and Thermo-stable Alginate Lyase and its Application in Producing Alginate Oligosaccharides.</title>
        <authorList>
            <person name="Huang H."/>
            <person name="Bao K."/>
        </authorList>
    </citation>
    <scope>NUCLEOTIDE SEQUENCE</scope>
    <source>
        <strain evidence="4">HB236076</strain>
    </source>
</reference>
<dbReference type="Gene3D" id="3.30.559.10">
    <property type="entry name" value="Chloramphenicol acetyltransferase-like domain"/>
    <property type="match status" value="2"/>
</dbReference>
<dbReference type="Pfam" id="PF00501">
    <property type="entry name" value="AMP-binding"/>
    <property type="match status" value="1"/>
</dbReference>
<proteinExistence type="predicted"/>
<evidence type="ECO:0000256" key="1">
    <source>
        <dbReference type="SAM" id="MobiDB-lite"/>
    </source>
</evidence>
<dbReference type="RefSeq" id="WP_306100401.1">
    <property type="nucleotide sequence ID" value="NZ_CP162601.1"/>
</dbReference>
<dbReference type="SUPFAM" id="SSF52777">
    <property type="entry name" value="CoA-dependent acyltransferases"/>
    <property type="match status" value="4"/>
</dbReference>
<dbReference type="EMBL" id="CP162601">
    <property type="protein sequence ID" value="XDK24343.1"/>
    <property type="molecule type" value="Genomic_DNA"/>
</dbReference>
<sequence length="1514" mass="171185">MTITLSPLQMAYWSGRQATGIAAHFYTEWRIQDLDLTALKRSVMHLYLMHPCLRLSISSQGQAQVMPFSPEHWHRLHIIDGQHWSDSEVAAQIAHIRHQKMHQTLALEQGQAVEFTVTLLPNGQAQFHLDVEMLAVDGSSVCRLMTQLAERYTYPLRQPPQEDNTLSVLSESHSHRQSTKAYQQAQNWWQQQLNNIAPAPELPEPVNQGKHDLGHTERWSTMLDPHRLRALEQLANQHQVTMSTLCLTMFQLLLSHQCQQPRLRLMVPSFYRPWAVNGDQPAIGDFSDVSVFSGHTQSSLTLLEHVKCNAETVAELLSHRAYSGVEVMRDLSRYRGTVAQAPVVFTSGWSEQDTLFTKRVQEVFGGMQWASSQGAYVFLDAQFAPCQQGLLINWDVRLDRVERQWVEASFTAMASLLNTLASEPSYWQQPWQTVCQHLFPSAQGDKIRTEPPTSRQEEDPALLRTPFTGLQQTYLLGREASTSLGGVAMHDTRLYRGNWDSTRWQTNLALAIEQCPMLRKRIDLESRTQMIVEGQGRASEWIATNSQCIDLRSSSRQEALSEVEAYYQKHRQTCHDLNGFPWFMTLWLLPQDPQDPGAYQHVVMSRFDALLVDGHGISAFMQQFFSAQPHFPNAQAGLSQSPSPVEQQDDELRQRAKSFWQQQSMSKDASPKLPWLQPLDGIVEAKFERCERVIERSQYRQLCRESAKSHCFINSTLTWAATYSLLSWQQGEALRVGLPIAFPKSEQVWDNQSSFIALEIPRQEQVSVAEQVKRLQGQIAQGVEHRDYSGIDLARDIVGRTGEALPLPVVITNGLGWPQVNKADGMHLQQSCTQTPQIALDIRFTLTQEGDLVLAADYVTQALDTGWVECFLDLCQTILEHLAKPDGECWQQPFCRASLVDPIAPPLPHNANEYDFLGRIAKRLQAKGEETLCYYQNKAYSAHWFYQHVSALMSYWQYSGIRRGDVVAIALPKGPQHLAVIISCALSGLVWVPIDTLSPLSRRRYLLSHCQAKTIVGEGALDGFDIKRFEEIIECGQKQPLSPWPSAQTLARLSHQTVPSYYLYTSGTTGQPKCVVLNNRATANVLGQTLSQWQVTSNDCLLSVTPWHHDMSLFDTLGMMSCGGEIVVPSPEEEKDALAWAALVERYSVSLWCSVPAILEMLLSCAELDSLKGLRLIAQGGDYIKPNVINGLREKFPRMQWYSLGGPTETTVWSIWHQLQPKDVQVIPYGKALAGNNYYILDANLQPCLPYQVGRMYCAGVNLANGYLQQGELVQHDFVELPLANGHTLRAYQTSDQGFVDNDGKIIFAGRLNGYIKVRGVRVSLPDIEKSLMETNRFVDLVALPLTRNDGDTEIGVAFIGRDADLKQSQARQIAGQVLPVSHHPRVWLKCERFPLSANGKVDRRELTRRIEQATWQSHPTTSLCEKEHATASERELDRVARQLIALYQQVSQRKSMTCRQTMSLIHTGVQANDLIDIQQKIHQQFGQKVPMTVLISCRYAHDLAKRLVTISRT</sequence>
<feature type="region of interest" description="Disordered" evidence="1">
    <location>
        <begin position="635"/>
        <end position="657"/>
    </location>
</feature>
<dbReference type="InterPro" id="IPR042099">
    <property type="entry name" value="ANL_N_sf"/>
</dbReference>
<dbReference type="InterPro" id="IPR000873">
    <property type="entry name" value="AMP-dep_synth/lig_dom"/>
</dbReference>
<dbReference type="KEGG" id="vih:AB0763_08915"/>
<dbReference type="Pfam" id="PF00668">
    <property type="entry name" value="Condensation"/>
    <property type="match status" value="1"/>
</dbReference>
<feature type="domain" description="AMP-dependent synthetase/ligase" evidence="2">
    <location>
        <begin position="925"/>
        <end position="1268"/>
    </location>
</feature>
<accession>A0AB39HB85</accession>
<dbReference type="InterPro" id="IPR045851">
    <property type="entry name" value="AMP-bd_C_sf"/>
</dbReference>
<evidence type="ECO:0000313" key="4">
    <source>
        <dbReference type="EMBL" id="XDK24343.1"/>
    </source>
</evidence>
<feature type="domain" description="Condensation" evidence="3">
    <location>
        <begin position="3"/>
        <end position="345"/>
    </location>
</feature>
<dbReference type="GO" id="GO:0005737">
    <property type="term" value="C:cytoplasm"/>
    <property type="evidence" value="ECO:0007669"/>
    <property type="project" value="TreeGrafter"/>
</dbReference>
<dbReference type="Gene3D" id="3.30.300.30">
    <property type="match status" value="1"/>
</dbReference>
<dbReference type="GO" id="GO:0016874">
    <property type="term" value="F:ligase activity"/>
    <property type="evidence" value="ECO:0007669"/>
    <property type="project" value="UniProtKB-KW"/>
</dbReference>